<evidence type="ECO:0000313" key="2">
    <source>
        <dbReference type="EMBL" id="JAP13804.1"/>
    </source>
</evidence>
<feature type="transmembrane region" description="Helical" evidence="1">
    <location>
        <begin position="31"/>
        <end position="57"/>
    </location>
</feature>
<sequence>VSLRISLTRSSSKYVKSIKNLSRNFGCRLNLVASFVSLFSLTIFQVILSSCSCLFFLNQLDSRI</sequence>
<keyword evidence="1" id="KW-0472">Membrane</keyword>
<keyword evidence="1" id="KW-1133">Transmembrane helix</keyword>
<proteinExistence type="predicted"/>
<evidence type="ECO:0000256" key="1">
    <source>
        <dbReference type="SAM" id="Phobius"/>
    </source>
</evidence>
<dbReference type="AlphaFoldDB" id="A0A0V0H092"/>
<accession>A0A0V0H092</accession>
<reference evidence="2" key="1">
    <citation type="submission" date="2015-12" db="EMBL/GenBank/DDBJ databases">
        <title>Gene expression during late stages of embryo sac development: a critical building block for successful pollen-pistil interactions.</title>
        <authorList>
            <person name="Liu Y."/>
            <person name="Joly V."/>
            <person name="Sabar M."/>
            <person name="Matton D.P."/>
        </authorList>
    </citation>
    <scope>NUCLEOTIDE SEQUENCE</scope>
</reference>
<organism evidence="2">
    <name type="scientific">Solanum chacoense</name>
    <name type="common">Chaco potato</name>
    <dbReference type="NCBI Taxonomy" id="4108"/>
    <lineage>
        <taxon>Eukaryota</taxon>
        <taxon>Viridiplantae</taxon>
        <taxon>Streptophyta</taxon>
        <taxon>Embryophyta</taxon>
        <taxon>Tracheophyta</taxon>
        <taxon>Spermatophyta</taxon>
        <taxon>Magnoliopsida</taxon>
        <taxon>eudicotyledons</taxon>
        <taxon>Gunneridae</taxon>
        <taxon>Pentapetalae</taxon>
        <taxon>asterids</taxon>
        <taxon>lamiids</taxon>
        <taxon>Solanales</taxon>
        <taxon>Solanaceae</taxon>
        <taxon>Solanoideae</taxon>
        <taxon>Solaneae</taxon>
        <taxon>Solanum</taxon>
    </lineage>
</organism>
<dbReference type="EMBL" id="GEDG01027505">
    <property type="protein sequence ID" value="JAP13804.1"/>
    <property type="molecule type" value="Transcribed_RNA"/>
</dbReference>
<protein>
    <submittedName>
        <fullName evidence="2">Putative ovule protein</fullName>
    </submittedName>
</protein>
<feature type="non-terminal residue" evidence="2">
    <location>
        <position position="1"/>
    </location>
</feature>
<keyword evidence="1" id="KW-0812">Transmembrane</keyword>
<name>A0A0V0H092_SOLCH</name>